<dbReference type="SUPFAM" id="SSF81665">
    <property type="entry name" value="Calcium ATPase, transmembrane domain M"/>
    <property type="match status" value="1"/>
</dbReference>
<evidence type="ECO:0000256" key="9">
    <source>
        <dbReference type="SAM" id="MobiDB-lite"/>
    </source>
</evidence>
<dbReference type="SUPFAM" id="SSF81653">
    <property type="entry name" value="Calcium ATPase, transduction domain A"/>
    <property type="match status" value="1"/>
</dbReference>
<dbReference type="Pfam" id="PF00690">
    <property type="entry name" value="Cation_ATPase_N"/>
    <property type="match status" value="1"/>
</dbReference>
<comment type="subunit">
    <text evidence="7">The sodium/potassium-transporting ATPase is composed of a catalytic alpha subunit, an auxiliary non-catalytic beta subunit and an additional regulatory subunit.</text>
</comment>
<evidence type="ECO:0000256" key="4">
    <source>
        <dbReference type="ARBA" id="ARBA00022741"/>
    </source>
</evidence>
<dbReference type="EMBL" id="OC317276">
    <property type="protein sequence ID" value="CAD7395854.1"/>
    <property type="molecule type" value="Genomic_DNA"/>
</dbReference>
<dbReference type="GO" id="GO:0036376">
    <property type="term" value="P:sodium ion export across plasma membrane"/>
    <property type="evidence" value="ECO:0007669"/>
    <property type="project" value="TreeGrafter"/>
</dbReference>
<evidence type="ECO:0000256" key="1">
    <source>
        <dbReference type="ARBA" id="ARBA00004651"/>
    </source>
</evidence>
<keyword evidence="10" id="KW-0472">Membrane</keyword>
<comment type="subcellular location">
    <subcellularLocation>
        <location evidence="1">Cell membrane</location>
        <topology evidence="1">Multi-pass membrane protein</topology>
    </subcellularLocation>
</comment>
<dbReference type="GO" id="GO:0030007">
    <property type="term" value="P:intracellular potassium ion homeostasis"/>
    <property type="evidence" value="ECO:0007669"/>
    <property type="project" value="TreeGrafter"/>
</dbReference>
<dbReference type="NCBIfam" id="TIGR01494">
    <property type="entry name" value="ATPase_P-type"/>
    <property type="match status" value="1"/>
</dbReference>
<sequence>MISSRAASSDDGQKNPMLANAFVVLSLTAEDGEIEVRISIWNSCPTGQEICHSIAHSAIFLFLGILAEYVLPVRSHASSHSRPKEKHKKAESLADLKEELDIDFHQISKEELCRRFGTHLNNGLTHAKAKEILLRDGLNTLTPPKVKPEWVKFCKNLFGGFSLLLWAGTFLSLMSYVMLAATSDKPDEENLYLGLVLAAVVIITGMFSYFQERKSSKIMESFKSMVPQFATVVREGEKITLRAEELVRGDVVEIKSGDRVPADVRIVECQGLKVDNSSLTGESEPQSRSPECTNENPLETKNLAFFSTNCVKKKV</sequence>
<keyword evidence="3" id="KW-0915">Sodium</keyword>
<keyword evidence="3" id="KW-0406">Ion transport</keyword>
<dbReference type="InterPro" id="IPR050510">
    <property type="entry name" value="Cation_transp_ATPase_P-type"/>
</dbReference>
<evidence type="ECO:0000259" key="11">
    <source>
        <dbReference type="SMART" id="SM00831"/>
    </source>
</evidence>
<proteinExistence type="predicted"/>
<keyword evidence="3" id="KW-0630">Potassium</keyword>
<keyword evidence="5" id="KW-0067">ATP-binding</keyword>
<dbReference type="InterPro" id="IPR004014">
    <property type="entry name" value="ATPase_P-typ_cation-transptr_N"/>
</dbReference>
<evidence type="ECO:0000256" key="8">
    <source>
        <dbReference type="ARBA" id="ARBA00039096"/>
    </source>
</evidence>
<dbReference type="PANTHER" id="PTHR43294">
    <property type="entry name" value="SODIUM/POTASSIUM-TRANSPORTING ATPASE SUBUNIT ALPHA"/>
    <property type="match status" value="1"/>
</dbReference>
<keyword evidence="2" id="KW-1003">Cell membrane</keyword>
<dbReference type="InterPro" id="IPR023298">
    <property type="entry name" value="ATPase_P-typ_TM_dom_sf"/>
</dbReference>
<dbReference type="FunFam" id="2.70.150.10:FF:000003">
    <property type="entry name" value="Sodium/potassium-transporting ATPase subunit alpha"/>
    <property type="match status" value="1"/>
</dbReference>
<reference evidence="12" key="1">
    <citation type="submission" date="2020-11" db="EMBL/GenBank/DDBJ databases">
        <authorList>
            <person name="Tran Van P."/>
        </authorList>
    </citation>
    <scope>NUCLEOTIDE SEQUENCE</scope>
</reference>
<evidence type="ECO:0000256" key="6">
    <source>
        <dbReference type="ARBA" id="ARBA00037422"/>
    </source>
</evidence>
<keyword evidence="10" id="KW-1133">Transmembrane helix</keyword>
<dbReference type="GO" id="GO:0005391">
    <property type="term" value="F:P-type sodium:potassium-exchanging transporter activity"/>
    <property type="evidence" value="ECO:0007669"/>
    <property type="project" value="UniProtKB-EC"/>
</dbReference>
<dbReference type="GO" id="GO:0016887">
    <property type="term" value="F:ATP hydrolysis activity"/>
    <property type="evidence" value="ECO:0007669"/>
    <property type="project" value="InterPro"/>
</dbReference>
<dbReference type="InterPro" id="IPR008250">
    <property type="entry name" value="ATPase_P-typ_transduc_dom_A_sf"/>
</dbReference>
<dbReference type="InterPro" id="IPR059000">
    <property type="entry name" value="ATPase_P-type_domA"/>
</dbReference>
<evidence type="ECO:0000256" key="5">
    <source>
        <dbReference type="ARBA" id="ARBA00022840"/>
    </source>
</evidence>
<comment type="function">
    <text evidence="6">This is the catalytic component of the active enzyme, which catalyzes the hydrolysis of ATP coupled with the exchange of sodium and potassium ions across the plasma membrane. This action creates the electrochemical gradient of sodium and potassium ions, providing the energy for active transport of various nutrients.</text>
</comment>
<dbReference type="GO" id="GO:1902600">
    <property type="term" value="P:proton transmembrane transport"/>
    <property type="evidence" value="ECO:0007669"/>
    <property type="project" value="TreeGrafter"/>
</dbReference>
<dbReference type="SMART" id="SM00831">
    <property type="entry name" value="Cation_ATPase_N"/>
    <property type="match status" value="1"/>
</dbReference>
<dbReference type="Pfam" id="PF00122">
    <property type="entry name" value="E1-E2_ATPase"/>
    <property type="match status" value="1"/>
</dbReference>
<keyword evidence="3" id="KW-0740">Sodium/potassium transport</keyword>
<dbReference type="GO" id="GO:0006883">
    <property type="term" value="P:intracellular sodium ion homeostasis"/>
    <property type="evidence" value="ECO:0007669"/>
    <property type="project" value="TreeGrafter"/>
</dbReference>
<evidence type="ECO:0000256" key="10">
    <source>
        <dbReference type="SAM" id="Phobius"/>
    </source>
</evidence>
<evidence type="ECO:0000313" key="12">
    <source>
        <dbReference type="EMBL" id="CAD7395854.1"/>
    </source>
</evidence>
<dbReference type="PRINTS" id="PR00121">
    <property type="entry name" value="NAKATPASE"/>
</dbReference>
<feature type="transmembrane region" description="Helical" evidence="10">
    <location>
        <begin position="157"/>
        <end position="179"/>
    </location>
</feature>
<accession>A0A7R9CIB0</accession>
<dbReference type="Gene3D" id="2.70.150.10">
    <property type="entry name" value="Calcium-transporting ATPase, cytoplasmic transduction domain A"/>
    <property type="match status" value="1"/>
</dbReference>
<dbReference type="EC" id="7.2.2.13" evidence="8"/>
<dbReference type="GO" id="GO:0005524">
    <property type="term" value="F:ATP binding"/>
    <property type="evidence" value="ECO:0007669"/>
    <property type="project" value="UniProtKB-KW"/>
</dbReference>
<evidence type="ECO:0000256" key="3">
    <source>
        <dbReference type="ARBA" id="ARBA00022607"/>
    </source>
</evidence>
<evidence type="ECO:0000256" key="2">
    <source>
        <dbReference type="ARBA" id="ARBA00022475"/>
    </source>
</evidence>
<organism evidence="12">
    <name type="scientific">Timema cristinae</name>
    <name type="common">Walking stick</name>
    <dbReference type="NCBI Taxonomy" id="61476"/>
    <lineage>
        <taxon>Eukaryota</taxon>
        <taxon>Metazoa</taxon>
        <taxon>Ecdysozoa</taxon>
        <taxon>Arthropoda</taxon>
        <taxon>Hexapoda</taxon>
        <taxon>Insecta</taxon>
        <taxon>Pterygota</taxon>
        <taxon>Neoptera</taxon>
        <taxon>Polyneoptera</taxon>
        <taxon>Phasmatodea</taxon>
        <taxon>Timematodea</taxon>
        <taxon>Timematoidea</taxon>
        <taxon>Timematidae</taxon>
        <taxon>Timema</taxon>
    </lineage>
</organism>
<dbReference type="AlphaFoldDB" id="A0A7R9CIB0"/>
<dbReference type="PANTHER" id="PTHR43294:SF13">
    <property type="entry name" value="SODIUM_POTASSIUM-TRANSPORTING ATPASE SUBUNIT ALPHA"/>
    <property type="match status" value="1"/>
</dbReference>
<feature type="region of interest" description="Disordered" evidence="9">
    <location>
        <begin position="276"/>
        <end position="296"/>
    </location>
</feature>
<dbReference type="Gene3D" id="1.20.1110.10">
    <property type="entry name" value="Calcium-transporting ATPase, transmembrane domain"/>
    <property type="match status" value="1"/>
</dbReference>
<keyword evidence="4" id="KW-0547">Nucleotide-binding</keyword>
<evidence type="ECO:0000256" key="7">
    <source>
        <dbReference type="ARBA" id="ARBA00038795"/>
    </source>
</evidence>
<name>A0A7R9CIB0_TIMCR</name>
<gene>
    <name evidence="12" type="ORF">TCEB3V08_LOCUS3346</name>
</gene>
<feature type="transmembrane region" description="Helical" evidence="10">
    <location>
        <begin position="191"/>
        <end position="210"/>
    </location>
</feature>
<dbReference type="GO" id="GO:0005886">
    <property type="term" value="C:plasma membrane"/>
    <property type="evidence" value="ECO:0007669"/>
    <property type="project" value="UniProtKB-SubCell"/>
</dbReference>
<keyword evidence="3" id="KW-0739">Sodium transport</keyword>
<keyword evidence="3" id="KW-0633">Potassium transport</keyword>
<dbReference type="InterPro" id="IPR001757">
    <property type="entry name" value="P_typ_ATPase"/>
</dbReference>
<keyword evidence="3" id="KW-0813">Transport</keyword>
<feature type="domain" description="Cation-transporting P-type ATPase N-terminal" evidence="11">
    <location>
        <begin position="103"/>
        <end position="177"/>
    </location>
</feature>
<keyword evidence="10" id="KW-0812">Transmembrane</keyword>
<protein>
    <recommendedName>
        <fullName evidence="8">Na(+)/K(+)-exchanging ATPase</fullName>
        <ecNumber evidence="8">7.2.2.13</ecNumber>
    </recommendedName>
</protein>
<dbReference type="GO" id="GO:1990573">
    <property type="term" value="P:potassium ion import across plasma membrane"/>
    <property type="evidence" value="ECO:0007669"/>
    <property type="project" value="TreeGrafter"/>
</dbReference>